<dbReference type="GO" id="GO:0016853">
    <property type="term" value="F:isomerase activity"/>
    <property type="evidence" value="ECO:0007669"/>
    <property type="project" value="UniProtKB-KW"/>
</dbReference>
<dbReference type="CDD" id="cd05006">
    <property type="entry name" value="SIS_GmhA"/>
    <property type="match status" value="1"/>
</dbReference>
<dbReference type="GO" id="GO:0097367">
    <property type="term" value="F:carbohydrate derivative binding"/>
    <property type="evidence" value="ECO:0007669"/>
    <property type="project" value="InterPro"/>
</dbReference>
<protein>
    <submittedName>
        <fullName evidence="2">Phosphoheptose isomerase</fullName>
    </submittedName>
</protein>
<dbReference type="PROSITE" id="PS51464">
    <property type="entry name" value="SIS"/>
    <property type="match status" value="1"/>
</dbReference>
<evidence type="ECO:0000313" key="2">
    <source>
        <dbReference type="EMBL" id="TYP00058.1"/>
    </source>
</evidence>
<dbReference type="AlphaFoldDB" id="A0A5D3WNA8"/>
<evidence type="ECO:0000259" key="1">
    <source>
        <dbReference type="PROSITE" id="PS51464"/>
    </source>
</evidence>
<keyword evidence="2" id="KW-0413">Isomerase</keyword>
<dbReference type="RefSeq" id="WP_148894246.1">
    <property type="nucleotide sequence ID" value="NZ_VNIB01000001.1"/>
</dbReference>
<name>A0A5D3WNA8_9BACT</name>
<sequence>MKDVVQGYLRAHLDLIEQLHRHPGPMLDLAARLTRTLSSGGRVFAFGNGGSAADAQHFCAELVGGFRLKNAHRAAVSLVADAAVLTALGNDYGYDEIFAVQLRALAAPGDLALGLTTSGRSPNVLRGLETARELGAQTVCLCGNHTELVGPLADLVLSIPADETSLIQEAHGIVLHLCALLVERAEQERCR</sequence>
<dbReference type="InterPro" id="IPR035461">
    <property type="entry name" value="GmhA/DiaA"/>
</dbReference>
<dbReference type="GO" id="GO:1901135">
    <property type="term" value="P:carbohydrate derivative metabolic process"/>
    <property type="evidence" value="ECO:0007669"/>
    <property type="project" value="InterPro"/>
</dbReference>
<dbReference type="InterPro" id="IPR050099">
    <property type="entry name" value="SIS_GmhA/DiaA_subfam"/>
</dbReference>
<organism evidence="2 3">
    <name type="scientific">Geothermobacter ehrlichii</name>
    <dbReference type="NCBI Taxonomy" id="213224"/>
    <lineage>
        <taxon>Bacteria</taxon>
        <taxon>Pseudomonadati</taxon>
        <taxon>Thermodesulfobacteriota</taxon>
        <taxon>Desulfuromonadia</taxon>
        <taxon>Desulfuromonadales</taxon>
        <taxon>Geothermobacteraceae</taxon>
        <taxon>Geothermobacter</taxon>
    </lineage>
</organism>
<dbReference type="Gene3D" id="3.40.50.10490">
    <property type="entry name" value="Glucose-6-phosphate isomerase like protein, domain 1"/>
    <property type="match status" value="1"/>
</dbReference>
<dbReference type="InterPro" id="IPR001347">
    <property type="entry name" value="SIS_dom"/>
</dbReference>
<dbReference type="PANTHER" id="PTHR30390">
    <property type="entry name" value="SEDOHEPTULOSE 7-PHOSPHATE ISOMERASE / DNAA INITIATOR-ASSOCIATING FACTOR FOR REPLICATION INITIATION"/>
    <property type="match status" value="1"/>
</dbReference>
<dbReference type="SUPFAM" id="SSF53697">
    <property type="entry name" value="SIS domain"/>
    <property type="match status" value="1"/>
</dbReference>
<evidence type="ECO:0000313" key="3">
    <source>
        <dbReference type="Proteomes" id="UP000324159"/>
    </source>
</evidence>
<proteinExistence type="predicted"/>
<dbReference type="Pfam" id="PF13580">
    <property type="entry name" value="SIS_2"/>
    <property type="match status" value="1"/>
</dbReference>
<reference evidence="2 3" key="1">
    <citation type="submission" date="2019-07" db="EMBL/GenBank/DDBJ databases">
        <title>Genomic Encyclopedia of Type Strains, Phase IV (KMG-IV): sequencing the most valuable type-strain genomes for metagenomic binning, comparative biology and taxonomic classification.</title>
        <authorList>
            <person name="Goeker M."/>
        </authorList>
    </citation>
    <scope>NUCLEOTIDE SEQUENCE [LARGE SCALE GENOMIC DNA]</scope>
    <source>
        <strain evidence="2 3">SS015</strain>
    </source>
</reference>
<accession>A0A5D3WNA8</accession>
<comment type="caution">
    <text evidence="2">The sequence shown here is derived from an EMBL/GenBank/DDBJ whole genome shotgun (WGS) entry which is preliminary data.</text>
</comment>
<dbReference type="PANTHER" id="PTHR30390:SF6">
    <property type="entry name" value="DNAA INITIATOR-ASSOCIATING PROTEIN DIAA"/>
    <property type="match status" value="1"/>
</dbReference>
<keyword evidence="3" id="KW-1185">Reference proteome</keyword>
<dbReference type="OrthoDB" id="9810929at2"/>
<dbReference type="InterPro" id="IPR046348">
    <property type="entry name" value="SIS_dom_sf"/>
</dbReference>
<dbReference type="EMBL" id="VNIB01000001">
    <property type="protein sequence ID" value="TYP00058.1"/>
    <property type="molecule type" value="Genomic_DNA"/>
</dbReference>
<feature type="domain" description="SIS" evidence="1">
    <location>
        <begin position="33"/>
        <end position="191"/>
    </location>
</feature>
<gene>
    <name evidence="2" type="ORF">EDC39_101218</name>
</gene>
<dbReference type="Proteomes" id="UP000324159">
    <property type="component" value="Unassembled WGS sequence"/>
</dbReference>